<dbReference type="Proteomes" id="UP000185511">
    <property type="component" value="Chromosome"/>
</dbReference>
<evidence type="ECO:0000313" key="2">
    <source>
        <dbReference type="Proteomes" id="UP000185511"/>
    </source>
</evidence>
<sequence length="83" mass="8787">MSYEVGKRGRELTPGGPPRALVVVEHLDETVSLATTNAELIQDGQDFTSWRGALAGLPPAERSGVNPDCIGELLSGEPCRIPS</sequence>
<name>A0AAC9LH32_9PSEU</name>
<proteinExistence type="predicted"/>
<dbReference type="AlphaFoldDB" id="A0AAC9LH32"/>
<dbReference type="EMBL" id="CP016076">
    <property type="protein sequence ID" value="APU17472.1"/>
    <property type="molecule type" value="Genomic_DNA"/>
</dbReference>
<dbReference type="KEGG" id="acad:UA74_27345"/>
<gene>
    <name evidence="1" type="ORF">UA74_27345</name>
</gene>
<evidence type="ECO:0000313" key="1">
    <source>
        <dbReference type="EMBL" id="APU17472.1"/>
    </source>
</evidence>
<reference evidence="2" key="1">
    <citation type="submission" date="2016-06" db="EMBL/GenBank/DDBJ databases">
        <title>Complete genome sequence of Actinoalloteichus fjordicus DSM 46855 (=ADI127-17), type strain of the new species Actinoalloteichus fjordicus.</title>
        <authorList>
            <person name="Ruckert C."/>
            <person name="Nouioui I."/>
            <person name="Willmese J."/>
            <person name="van Wezel G."/>
            <person name="Klenk H.-P."/>
            <person name="Kalinowski J."/>
            <person name="Zotchev S.B."/>
        </authorList>
    </citation>
    <scope>NUCLEOTIDE SEQUENCE [LARGE SCALE GENOMIC DNA]</scope>
    <source>
        <strain evidence="2">ADI127-7</strain>
    </source>
</reference>
<accession>A0AAC9LH32</accession>
<protein>
    <submittedName>
        <fullName evidence="1">Uncharacterized protein</fullName>
    </submittedName>
</protein>
<organism evidence="1 2">
    <name type="scientific">Actinoalloteichus fjordicus</name>
    <dbReference type="NCBI Taxonomy" id="1612552"/>
    <lineage>
        <taxon>Bacteria</taxon>
        <taxon>Bacillati</taxon>
        <taxon>Actinomycetota</taxon>
        <taxon>Actinomycetes</taxon>
        <taxon>Pseudonocardiales</taxon>
        <taxon>Pseudonocardiaceae</taxon>
        <taxon>Actinoalloteichus</taxon>
    </lineage>
</organism>
<keyword evidence="2" id="KW-1185">Reference proteome</keyword>